<dbReference type="InterPro" id="IPR036563">
    <property type="entry name" value="MoaE_sf"/>
</dbReference>
<dbReference type="CDD" id="cd00167">
    <property type="entry name" value="SANT"/>
    <property type="match status" value="2"/>
</dbReference>
<dbReference type="Pfam" id="PF02391">
    <property type="entry name" value="MoaE"/>
    <property type="match status" value="1"/>
</dbReference>
<dbReference type="PANTHER" id="PTHR45614">
    <property type="entry name" value="MYB PROTEIN-RELATED"/>
    <property type="match status" value="1"/>
</dbReference>
<dbReference type="Pfam" id="PF13921">
    <property type="entry name" value="Myb_DNA-bind_6"/>
    <property type="match status" value="1"/>
</dbReference>
<protein>
    <submittedName>
        <fullName evidence="4">Uncharacterized protein</fullName>
    </submittedName>
</protein>
<feature type="region of interest" description="Disordered" evidence="1">
    <location>
        <begin position="215"/>
        <end position="282"/>
    </location>
</feature>
<feature type="compositionally biased region" description="Gly residues" evidence="1">
    <location>
        <begin position="243"/>
        <end position="252"/>
    </location>
</feature>
<feature type="compositionally biased region" description="Polar residues" evidence="1">
    <location>
        <begin position="215"/>
        <end position="230"/>
    </location>
</feature>
<feature type="region of interest" description="Disordered" evidence="1">
    <location>
        <begin position="1"/>
        <end position="32"/>
    </location>
</feature>
<reference evidence="4 5" key="1">
    <citation type="submission" date="2024-02" db="EMBL/GenBank/DDBJ databases">
        <authorList>
            <consortium name="ELIXIR-Norway"/>
            <consortium name="Elixir Norway"/>
        </authorList>
    </citation>
    <scope>NUCLEOTIDE SEQUENCE [LARGE SCALE GENOMIC DNA]</scope>
</reference>
<evidence type="ECO:0000259" key="3">
    <source>
        <dbReference type="PROSITE" id="PS51294"/>
    </source>
</evidence>
<dbReference type="SUPFAM" id="SSF54690">
    <property type="entry name" value="Molybdopterin synthase subunit MoaE"/>
    <property type="match status" value="1"/>
</dbReference>
<evidence type="ECO:0000313" key="5">
    <source>
        <dbReference type="Proteomes" id="UP001497444"/>
    </source>
</evidence>
<accession>A0ABP0VL09</accession>
<dbReference type="PROSITE" id="PS50090">
    <property type="entry name" value="MYB_LIKE"/>
    <property type="match status" value="2"/>
</dbReference>
<dbReference type="PROSITE" id="PS51294">
    <property type="entry name" value="HTH_MYB"/>
    <property type="match status" value="2"/>
</dbReference>
<feature type="domain" description="HTH myb-type" evidence="3">
    <location>
        <begin position="131"/>
        <end position="181"/>
    </location>
</feature>
<dbReference type="PANTHER" id="PTHR45614:SF218">
    <property type="entry name" value="TRANSCRIPTION FACTOR MYB119-RELATED"/>
    <property type="match status" value="1"/>
</dbReference>
<dbReference type="Gene3D" id="1.10.10.60">
    <property type="entry name" value="Homeodomain-like"/>
    <property type="match status" value="2"/>
</dbReference>
<dbReference type="SMART" id="SM00717">
    <property type="entry name" value="SANT"/>
    <property type="match status" value="2"/>
</dbReference>
<dbReference type="InterPro" id="IPR003448">
    <property type="entry name" value="Mopterin_biosynth_MoaE"/>
</dbReference>
<feature type="compositionally biased region" description="Basic and acidic residues" evidence="1">
    <location>
        <begin position="1"/>
        <end position="11"/>
    </location>
</feature>
<dbReference type="InterPro" id="IPR009057">
    <property type="entry name" value="Homeodomain-like_sf"/>
</dbReference>
<sequence length="986" mass="106873">MQRARKREEALQKQQQEEEESSVEDDSHWVAPGHNTAAASRKCVVIQQQHHHDLQILLPSDKRVFKRSSKGGPRRPNIIKGQWTPEEDRFLMELVERHGQQRWSLIATYLTGRIGKQCRERWHNHLRPDIKRDGWNIEEEEALVSAHNKLGNRWADIAKLIPGRTENAIKNHWNATMRRKDLRRKHRRPIDGTLDGLEVIPRCTVLRDYQQKVVATQTERNNNNNSSSKPDLSITHDHDLDCLGGGATTGGHGESHSGTPDSGSPSPQLACESSTGWTNSPQTKIQMDEASLTPGHFEEMDSVDVDNIMHLMCATTGEDDEEDHGLGDHHHHQCASYALAAATQGNHPLMLQSASCYVPFANSSMTTTTVTTAPSLLQPRVSVWGQQGGARSTSSNNVDGYLSCSSSSPVTVWGGGNGGGGGVGTSGAGAWGLSSGEGVLNDIATGGGGGGGGGGESLGHLLRPLWIPNHGTKTCCMGHNCSCTTSVAAGALASSCKTCNTEDDDDDDDDDVDDNAVLIQNLQASTSELTTLDMDIPGKSAVATQLAGTLEQVVSKSFTLHQAASLPYPLEPENASECSRPAGEGLGQGSQQHVQQIYFNSMNTNVLSSVQSSYPMEIPSPPQHHECASSNCFSAHDTLQLQQQDSDRTFMQNPNGSCCGGSTNLMQLATYPPVGIPEVSHLPHIMMMPETLNLQDSSHSMCTVVTAKPSTYTANCNLPAAPEDSFQKSMQAQTLNATTASSYYDNPCSISIVPDQHEQQSGTSRTMACLLHLPEVSSATADVGPSPQLLFNALNPMQHQQQQQQQQQQHWDHHNHQNPMVVVPICCSESDSIATAEDHSGGRQNHELDLIEFVDRPLDTTYYMERVKLSTAPEVGSYSLNVPHLWGAGGGSGGDGCGQLCIKGIDYPGHDTPLAEAKLREICHQMHAQWQLGCIGLGHRIGVMKAGETRLAIAVSSSNFMDSMNAVHFAVEQLQNEALLDHQFIM</sequence>
<dbReference type="EMBL" id="OZ020096">
    <property type="protein sequence ID" value="CAK9255126.1"/>
    <property type="molecule type" value="Genomic_DNA"/>
</dbReference>
<dbReference type="InterPro" id="IPR001005">
    <property type="entry name" value="SANT/Myb"/>
</dbReference>
<dbReference type="Proteomes" id="UP001497444">
    <property type="component" value="Chromosome 1"/>
</dbReference>
<dbReference type="SUPFAM" id="SSF46689">
    <property type="entry name" value="Homeodomain-like"/>
    <property type="match status" value="1"/>
</dbReference>
<feature type="compositionally biased region" description="Polar residues" evidence="1">
    <location>
        <begin position="260"/>
        <end position="282"/>
    </location>
</feature>
<gene>
    <name evidence="4" type="ORF">CSSPJE1EN1_LOCUS604</name>
</gene>
<feature type="domain" description="Myb-like" evidence="2">
    <location>
        <begin position="127"/>
        <end position="177"/>
    </location>
</feature>
<dbReference type="Gene3D" id="3.90.1170.40">
    <property type="entry name" value="Molybdopterin biosynthesis MoaE subunit"/>
    <property type="match status" value="1"/>
</dbReference>
<dbReference type="InterPro" id="IPR050560">
    <property type="entry name" value="MYB_TF"/>
</dbReference>
<dbReference type="InterPro" id="IPR017930">
    <property type="entry name" value="Myb_dom"/>
</dbReference>
<keyword evidence="5" id="KW-1185">Reference proteome</keyword>
<evidence type="ECO:0000256" key="1">
    <source>
        <dbReference type="SAM" id="MobiDB-lite"/>
    </source>
</evidence>
<organism evidence="4 5">
    <name type="scientific">Sphagnum jensenii</name>
    <dbReference type="NCBI Taxonomy" id="128206"/>
    <lineage>
        <taxon>Eukaryota</taxon>
        <taxon>Viridiplantae</taxon>
        <taxon>Streptophyta</taxon>
        <taxon>Embryophyta</taxon>
        <taxon>Bryophyta</taxon>
        <taxon>Sphagnophytina</taxon>
        <taxon>Sphagnopsida</taxon>
        <taxon>Sphagnales</taxon>
        <taxon>Sphagnaceae</taxon>
        <taxon>Sphagnum</taxon>
    </lineage>
</organism>
<feature type="domain" description="HTH myb-type" evidence="3">
    <location>
        <begin position="75"/>
        <end position="130"/>
    </location>
</feature>
<evidence type="ECO:0000259" key="2">
    <source>
        <dbReference type="PROSITE" id="PS50090"/>
    </source>
</evidence>
<evidence type="ECO:0000313" key="4">
    <source>
        <dbReference type="EMBL" id="CAK9255126.1"/>
    </source>
</evidence>
<feature type="domain" description="Myb-like" evidence="2">
    <location>
        <begin position="75"/>
        <end position="126"/>
    </location>
</feature>
<proteinExistence type="predicted"/>
<name>A0ABP0VL09_9BRYO</name>